<keyword evidence="3" id="KW-0547">Nucleotide-binding</keyword>
<comment type="similarity">
    <text evidence="3 4">Belongs to the bacterial glucokinase family.</text>
</comment>
<keyword evidence="2 3" id="KW-0418">Kinase</keyword>
<evidence type="ECO:0000256" key="1">
    <source>
        <dbReference type="ARBA" id="ARBA00022679"/>
    </source>
</evidence>
<comment type="catalytic activity">
    <reaction evidence="3">
        <text>D-glucose + ATP = D-glucose 6-phosphate + ADP + H(+)</text>
        <dbReference type="Rhea" id="RHEA:17825"/>
        <dbReference type="ChEBI" id="CHEBI:4167"/>
        <dbReference type="ChEBI" id="CHEBI:15378"/>
        <dbReference type="ChEBI" id="CHEBI:30616"/>
        <dbReference type="ChEBI" id="CHEBI:61548"/>
        <dbReference type="ChEBI" id="CHEBI:456216"/>
        <dbReference type="EC" id="2.7.1.2"/>
    </reaction>
</comment>
<dbReference type="GO" id="GO:0005737">
    <property type="term" value="C:cytoplasm"/>
    <property type="evidence" value="ECO:0007669"/>
    <property type="project" value="UniProtKB-SubCell"/>
</dbReference>
<name>A0A1G5SFL4_9PROT</name>
<gene>
    <name evidence="3" type="primary">glk</name>
    <name evidence="5" type="ORF">NSMM_410022</name>
</gene>
<dbReference type="GO" id="GO:0005524">
    <property type="term" value="F:ATP binding"/>
    <property type="evidence" value="ECO:0007669"/>
    <property type="project" value="UniProtKB-UniRule"/>
</dbReference>
<keyword evidence="6" id="KW-1185">Reference proteome</keyword>
<dbReference type="GO" id="GO:0005536">
    <property type="term" value="F:D-glucose binding"/>
    <property type="evidence" value="ECO:0007669"/>
    <property type="project" value="InterPro"/>
</dbReference>
<dbReference type="PROSITE" id="PS01125">
    <property type="entry name" value="ROK"/>
    <property type="match status" value="1"/>
</dbReference>
<dbReference type="Proteomes" id="UP000198729">
    <property type="component" value="Unassembled WGS sequence"/>
</dbReference>
<dbReference type="GO" id="GO:0006096">
    <property type="term" value="P:glycolytic process"/>
    <property type="evidence" value="ECO:0007669"/>
    <property type="project" value="UniProtKB-UniRule"/>
</dbReference>
<sequence length="336" mass="36376">MNSYLICGDIGGTKTLMRAVVMKDHACETCLERRYDSQAYDDFDDVLNDFLQHLPGVPEVVCLAIAGPVTAQQVALTNLSWHISAQHIQQQFSIPAVRIMNDFEAVAYSIEILSNDDLVTLQTGNPRPNSTRVVLGAGTGMGVAWLINGVNGTTVLATEAGHIDFAPTNTLQIALLDYLGIRYGHVSIERILSGQGLVDLFHFLQEDSLKLGRTGNKQPVVNDAATVTRLAFEQQHPVAMQTLEHFSEIYGAYAGNLALAGLCHGGVYIAGGIAPRILRILQQSGFTSAFQNKGRFRTLMQTIPIHVIVNNKAGLLGAEYVASQMLSSTANTHTGQ</sequence>
<evidence type="ECO:0000313" key="5">
    <source>
        <dbReference type="EMBL" id="SCZ85787.1"/>
    </source>
</evidence>
<evidence type="ECO:0000256" key="3">
    <source>
        <dbReference type="HAMAP-Rule" id="MF_00524"/>
    </source>
</evidence>
<dbReference type="EMBL" id="FMWO01000049">
    <property type="protein sequence ID" value="SCZ85787.1"/>
    <property type="molecule type" value="Genomic_DNA"/>
</dbReference>
<dbReference type="PANTHER" id="PTHR47363">
    <property type="entry name" value="GLUCOKINASE"/>
    <property type="match status" value="1"/>
</dbReference>
<dbReference type="HAMAP" id="MF_00524">
    <property type="entry name" value="Glucokinase"/>
    <property type="match status" value="1"/>
</dbReference>
<dbReference type="EC" id="2.7.1.2" evidence="3"/>
<protein>
    <recommendedName>
        <fullName evidence="3">Glucokinase</fullName>
        <ecNumber evidence="3">2.7.1.2</ecNumber>
    </recommendedName>
    <alternativeName>
        <fullName evidence="3">Glucose kinase</fullName>
    </alternativeName>
</protein>
<dbReference type="NCBIfam" id="TIGR00749">
    <property type="entry name" value="glk"/>
    <property type="match status" value="1"/>
</dbReference>
<dbReference type="SUPFAM" id="SSF53067">
    <property type="entry name" value="Actin-like ATPase domain"/>
    <property type="match status" value="1"/>
</dbReference>
<keyword evidence="3" id="KW-0963">Cytoplasm</keyword>
<keyword evidence="3" id="KW-0067">ATP-binding</keyword>
<comment type="subcellular location">
    <subcellularLocation>
        <location evidence="3">Cytoplasm</location>
    </subcellularLocation>
</comment>
<dbReference type="PANTHER" id="PTHR47363:SF1">
    <property type="entry name" value="GLUCOKINASE"/>
    <property type="match status" value="1"/>
</dbReference>
<dbReference type="Gene3D" id="3.30.420.40">
    <property type="match status" value="1"/>
</dbReference>
<proteinExistence type="inferred from homology"/>
<dbReference type="AlphaFoldDB" id="A0A1G5SFL4"/>
<dbReference type="NCBIfam" id="NF001415">
    <property type="entry name" value="PRK00292.1-2"/>
    <property type="match status" value="1"/>
</dbReference>
<organism evidence="5 6">
    <name type="scientific">Nitrosomonas mobilis</name>
    <dbReference type="NCBI Taxonomy" id="51642"/>
    <lineage>
        <taxon>Bacteria</taxon>
        <taxon>Pseudomonadati</taxon>
        <taxon>Pseudomonadota</taxon>
        <taxon>Betaproteobacteria</taxon>
        <taxon>Nitrosomonadales</taxon>
        <taxon>Nitrosomonadaceae</taxon>
        <taxon>Nitrosomonas</taxon>
    </lineage>
</organism>
<evidence type="ECO:0000256" key="2">
    <source>
        <dbReference type="ARBA" id="ARBA00022777"/>
    </source>
</evidence>
<dbReference type="Gene3D" id="3.40.367.20">
    <property type="match status" value="1"/>
</dbReference>
<evidence type="ECO:0000256" key="4">
    <source>
        <dbReference type="RuleBase" id="RU004046"/>
    </source>
</evidence>
<feature type="binding site" evidence="3">
    <location>
        <begin position="8"/>
        <end position="13"/>
    </location>
    <ligand>
        <name>ATP</name>
        <dbReference type="ChEBI" id="CHEBI:30616"/>
    </ligand>
</feature>
<evidence type="ECO:0000313" key="6">
    <source>
        <dbReference type="Proteomes" id="UP000198729"/>
    </source>
</evidence>
<dbReference type="OrthoDB" id="257751at2"/>
<dbReference type="InterPro" id="IPR003836">
    <property type="entry name" value="Glucokinase"/>
</dbReference>
<reference evidence="5 6" key="1">
    <citation type="submission" date="2016-10" db="EMBL/GenBank/DDBJ databases">
        <authorList>
            <person name="de Groot N.N."/>
        </authorList>
    </citation>
    <scope>NUCLEOTIDE SEQUENCE [LARGE SCALE GENOMIC DNA]</scope>
    <source>
        <strain evidence="5">1</strain>
    </source>
</reference>
<keyword evidence="3" id="KW-0324">Glycolysis</keyword>
<dbReference type="Pfam" id="PF02685">
    <property type="entry name" value="Glucokinase"/>
    <property type="match status" value="1"/>
</dbReference>
<dbReference type="RefSeq" id="WP_090286383.1">
    <property type="nucleotide sequence ID" value="NZ_FMWO01000049.1"/>
</dbReference>
<dbReference type="STRING" id="51642.NSMM_410022"/>
<accession>A0A1G5SFL4</accession>
<dbReference type="InterPro" id="IPR049874">
    <property type="entry name" value="ROK_cs"/>
</dbReference>
<keyword evidence="1 3" id="KW-0808">Transferase</keyword>
<dbReference type="CDD" id="cd24008">
    <property type="entry name" value="ASKHA_NBD_GLK"/>
    <property type="match status" value="1"/>
</dbReference>
<dbReference type="GO" id="GO:0004340">
    <property type="term" value="F:glucokinase activity"/>
    <property type="evidence" value="ECO:0007669"/>
    <property type="project" value="UniProtKB-UniRule"/>
</dbReference>
<dbReference type="InterPro" id="IPR043129">
    <property type="entry name" value="ATPase_NBD"/>
</dbReference>